<feature type="signal peptide" evidence="2">
    <location>
        <begin position="1"/>
        <end position="17"/>
    </location>
</feature>
<dbReference type="RefSeq" id="XP_069207274.1">
    <property type="nucleotide sequence ID" value="XM_069355203.1"/>
</dbReference>
<evidence type="ECO:0000256" key="1">
    <source>
        <dbReference type="SAM" id="MobiDB-lite"/>
    </source>
</evidence>
<evidence type="ECO:0000256" key="2">
    <source>
        <dbReference type="SAM" id="SignalP"/>
    </source>
</evidence>
<evidence type="ECO:0000313" key="3">
    <source>
        <dbReference type="EMBL" id="KAL1407330.1"/>
    </source>
</evidence>
<dbReference type="EMBL" id="JBBXJM010000005">
    <property type="protein sequence ID" value="KAL1407330.1"/>
    <property type="molecule type" value="Genomic_DNA"/>
</dbReference>
<name>A0ABR3PY45_9TREE</name>
<comment type="caution">
    <text evidence="3">The sequence shown here is derived from an EMBL/GenBank/DDBJ whole genome shotgun (WGS) entry which is preliminary data.</text>
</comment>
<proteinExistence type="predicted"/>
<feature type="region of interest" description="Disordered" evidence="1">
    <location>
        <begin position="130"/>
        <end position="165"/>
    </location>
</feature>
<protein>
    <recommendedName>
        <fullName evidence="5">Secreted protein</fullName>
    </recommendedName>
</protein>
<dbReference type="Proteomes" id="UP001565368">
    <property type="component" value="Unassembled WGS sequence"/>
</dbReference>
<evidence type="ECO:0000313" key="4">
    <source>
        <dbReference type="Proteomes" id="UP001565368"/>
    </source>
</evidence>
<dbReference type="GeneID" id="95987795"/>
<feature type="chain" id="PRO_5045909784" description="Secreted protein" evidence="2">
    <location>
        <begin position="18"/>
        <end position="251"/>
    </location>
</feature>
<evidence type="ECO:0008006" key="5">
    <source>
        <dbReference type="Google" id="ProtNLM"/>
    </source>
</evidence>
<sequence>MFFSIVALVLLVHGVAAYMRAVLQATLEMPIVTVLDLIHVDIALAPATPSSSALIVAARNVPLEASTSPSPRRYGIQPLVLVEAQRIGGLTRGSSTGSRPQLKALILSTLKSRRSTRIVHKVPAPECSSDLVAAETAVPDTDSDSDADADAETDETDDEAPTPIAPIATAEATATQVTRHFKPPAFLNAGRASSSSGITALTTTTAFVLSATEPRATPPRAFNPPSLVSTRAPVVSAKVVAVATVTSFSRE</sequence>
<keyword evidence="4" id="KW-1185">Reference proteome</keyword>
<accession>A0ABR3PY45</accession>
<organism evidence="3 4">
    <name type="scientific">Vanrija albida</name>
    <dbReference type="NCBI Taxonomy" id="181172"/>
    <lineage>
        <taxon>Eukaryota</taxon>
        <taxon>Fungi</taxon>
        <taxon>Dikarya</taxon>
        <taxon>Basidiomycota</taxon>
        <taxon>Agaricomycotina</taxon>
        <taxon>Tremellomycetes</taxon>
        <taxon>Trichosporonales</taxon>
        <taxon>Trichosporonaceae</taxon>
        <taxon>Vanrija</taxon>
    </lineage>
</organism>
<reference evidence="3 4" key="1">
    <citation type="submission" date="2023-08" db="EMBL/GenBank/DDBJ databases">
        <title>Annotated Genome Sequence of Vanrija albida AlHP1.</title>
        <authorList>
            <person name="Herzog R."/>
        </authorList>
    </citation>
    <scope>NUCLEOTIDE SEQUENCE [LARGE SCALE GENOMIC DNA]</scope>
    <source>
        <strain evidence="3 4">AlHP1</strain>
    </source>
</reference>
<feature type="compositionally biased region" description="Acidic residues" evidence="1">
    <location>
        <begin position="141"/>
        <end position="160"/>
    </location>
</feature>
<keyword evidence="2" id="KW-0732">Signal</keyword>
<gene>
    <name evidence="3" type="ORF">Q8F55_006752</name>
</gene>